<evidence type="ECO:0000313" key="3">
    <source>
        <dbReference type="EMBL" id="CDH56724.1"/>
    </source>
</evidence>
<dbReference type="AlphaFoldDB" id="A0A068S374"/>
<comment type="caution">
    <text evidence="3">The sequence shown here is derived from an EMBL/GenBank/DDBJ whole genome shotgun (WGS) entry which is preliminary data.</text>
</comment>
<dbReference type="Proteomes" id="UP000027586">
    <property type="component" value="Unassembled WGS sequence"/>
</dbReference>
<feature type="chain" id="PRO_5001652925" evidence="2">
    <location>
        <begin position="20"/>
        <end position="323"/>
    </location>
</feature>
<sequence>MNTIYLTALLASLATQGHAKWMDEIPHAPPRWKSKLFGIPTWIIPIEDYSDDAFNTVTLFSVVTMAAATFSALYYIFAVYLPSQPAGQRTIGRLNKLILGYLVATLIASFTFDLMWAGKIWASFGVFHNLFEIGLLASILIPRSKISHFLFVPLCFLYVTATAAMVIILPWPLDALFFKFQGLSTDFALGVDLYRLYRHNRRLAKDVNAVKVAIDTDANGKEGKHRMQSVHFNLLILAIASNLHTFGNTLVTVGNHMMLWTIFQFLYAVSFPMYAYYVVCEPNDHRVQWYPMNYVKEALIMISAVVSCGLFIVIGAINSGLNN</sequence>
<feature type="signal peptide" evidence="2">
    <location>
        <begin position="1"/>
        <end position="19"/>
    </location>
</feature>
<feature type="transmembrane region" description="Helical" evidence="1">
    <location>
        <begin position="122"/>
        <end position="142"/>
    </location>
</feature>
<protein>
    <submittedName>
        <fullName evidence="3">Uncharacterized protein</fullName>
    </submittedName>
</protein>
<keyword evidence="4" id="KW-1185">Reference proteome</keyword>
<gene>
    <name evidence="3" type="ORF">LCOR_07738.1</name>
</gene>
<feature type="transmembrane region" description="Helical" evidence="1">
    <location>
        <begin position="257"/>
        <end position="277"/>
    </location>
</feature>
<keyword evidence="1" id="KW-0812">Transmembrane</keyword>
<feature type="transmembrane region" description="Helical" evidence="1">
    <location>
        <begin position="298"/>
        <end position="317"/>
    </location>
</feature>
<feature type="transmembrane region" description="Helical" evidence="1">
    <location>
        <begin position="57"/>
        <end position="77"/>
    </location>
</feature>
<name>A0A068S374_9FUNG</name>
<evidence type="ECO:0000256" key="2">
    <source>
        <dbReference type="SAM" id="SignalP"/>
    </source>
</evidence>
<feature type="transmembrane region" description="Helical" evidence="1">
    <location>
        <begin position="230"/>
        <end position="251"/>
    </location>
</feature>
<keyword evidence="1" id="KW-1133">Transmembrane helix</keyword>
<keyword evidence="2" id="KW-0732">Signal</keyword>
<dbReference type="OrthoDB" id="2327125at2759"/>
<dbReference type="VEuPathDB" id="FungiDB:LCOR_07738.1"/>
<evidence type="ECO:0000313" key="4">
    <source>
        <dbReference type="Proteomes" id="UP000027586"/>
    </source>
</evidence>
<proteinExistence type="predicted"/>
<feature type="transmembrane region" description="Helical" evidence="1">
    <location>
        <begin position="98"/>
        <end position="116"/>
    </location>
</feature>
<dbReference type="EMBL" id="CBTN010000039">
    <property type="protein sequence ID" value="CDH56724.1"/>
    <property type="molecule type" value="Genomic_DNA"/>
</dbReference>
<reference evidence="3" key="1">
    <citation type="submission" date="2013-08" db="EMBL/GenBank/DDBJ databases">
        <title>Gene expansion shapes genome architecture in the human pathogen Lichtheimia corymbifera: an evolutionary genomics analysis in the ancient terrestrial Mucorales (Mucoromycotina).</title>
        <authorList>
            <person name="Schwartze V.U."/>
            <person name="Winter S."/>
            <person name="Shelest E."/>
            <person name="Marcet-Houben M."/>
            <person name="Horn F."/>
            <person name="Wehner S."/>
            <person name="Hoffmann K."/>
            <person name="Riege K."/>
            <person name="Sammeth M."/>
            <person name="Nowrousian M."/>
            <person name="Valiante V."/>
            <person name="Linde J."/>
            <person name="Jacobsen I.D."/>
            <person name="Marz M."/>
            <person name="Brakhage A.A."/>
            <person name="Gabaldon T."/>
            <person name="Bocker S."/>
            <person name="Voigt K."/>
        </authorList>
    </citation>
    <scope>NUCLEOTIDE SEQUENCE [LARGE SCALE GENOMIC DNA]</scope>
    <source>
        <strain evidence="3">FSU 9682</strain>
    </source>
</reference>
<feature type="transmembrane region" description="Helical" evidence="1">
    <location>
        <begin position="177"/>
        <end position="197"/>
    </location>
</feature>
<accession>A0A068S374</accession>
<organism evidence="3 4">
    <name type="scientific">Lichtheimia corymbifera JMRC:FSU:9682</name>
    <dbReference type="NCBI Taxonomy" id="1263082"/>
    <lineage>
        <taxon>Eukaryota</taxon>
        <taxon>Fungi</taxon>
        <taxon>Fungi incertae sedis</taxon>
        <taxon>Mucoromycota</taxon>
        <taxon>Mucoromycotina</taxon>
        <taxon>Mucoromycetes</taxon>
        <taxon>Mucorales</taxon>
        <taxon>Lichtheimiaceae</taxon>
        <taxon>Lichtheimia</taxon>
    </lineage>
</organism>
<feature type="transmembrane region" description="Helical" evidence="1">
    <location>
        <begin position="149"/>
        <end position="171"/>
    </location>
</feature>
<evidence type="ECO:0000256" key="1">
    <source>
        <dbReference type="SAM" id="Phobius"/>
    </source>
</evidence>
<keyword evidence="1" id="KW-0472">Membrane</keyword>